<dbReference type="Gene3D" id="3.40.1670.10">
    <property type="entry name" value="UbiD C-terminal domain-like"/>
    <property type="match status" value="1"/>
</dbReference>
<dbReference type="InterPro" id="IPR049381">
    <property type="entry name" value="UbiD-like_C"/>
</dbReference>
<gene>
    <name evidence="5" type="primary">ubiD_1</name>
    <name evidence="5" type="ORF">KBTEX_02437</name>
</gene>
<dbReference type="PANTHER" id="PTHR30108">
    <property type="entry name" value="3-OCTAPRENYL-4-HYDROXYBENZOATE CARBOXY-LYASE-RELATED"/>
    <property type="match status" value="1"/>
</dbReference>
<keyword evidence="5" id="KW-0456">Lyase</keyword>
<sequence>MPDENRPVTGLRDWLRRLADTDRLSVARPGVPLTYRLAAIAKRLDGRRATVFPSPDGHPIPVISGLVSSRGWIAEAMGVTESDVLQRFEDAAASPLPWREVTDAPVQAEVHRDVDLTRQLPVPTHNEHDSGPYITAGLLIARNPRTGVQNVSINRCQISGPDRIGVLILPRHAHAFYQMAEEAGDALEVAVVVGVDPMTLLASQAIVPIDHDELEIAGALRGEPLETVKCVTNDVRVPADAEIVIEGRLLPQVREPEGPFGEFPQYYGPRDDRHVIEVDALTHRREPLFHTIVGGGLEHLWLGAIPREATLLAHLRRSFPGVVDVHLPVGGVCRYHLVVQLDKRQEGEAKNVIMGAFAGHYDIKQVVVVDGDVDIHDPDEVQWAIATRFQADRDLVVVPEAQGSKLDPSARHGVSAKMGLDATVPLAAEPFEFTRIRIPDEDTIDPESYIDADGLDWLRGRLDG</sequence>
<dbReference type="SUPFAM" id="SSF50475">
    <property type="entry name" value="FMN-binding split barrel"/>
    <property type="match status" value="1"/>
</dbReference>
<dbReference type="SUPFAM" id="SSF143968">
    <property type="entry name" value="UbiD C-terminal domain-like"/>
    <property type="match status" value="1"/>
</dbReference>
<evidence type="ECO:0000256" key="1">
    <source>
        <dbReference type="ARBA" id="ARBA00010021"/>
    </source>
</evidence>
<evidence type="ECO:0000259" key="2">
    <source>
        <dbReference type="Pfam" id="PF01977"/>
    </source>
</evidence>
<protein>
    <submittedName>
        <fullName evidence="5">3-octaprenyl-4-hydroxybenzoate carboxy-lyase</fullName>
        <ecNumber evidence="5">4.1.1.98</ecNumber>
    </submittedName>
</protein>
<dbReference type="InterPro" id="IPR048304">
    <property type="entry name" value="UbiD_Rift_dom"/>
</dbReference>
<dbReference type="EC" id="4.1.1.98" evidence="5"/>
<dbReference type="GO" id="GO:0006744">
    <property type="term" value="P:ubiquinone biosynthetic process"/>
    <property type="evidence" value="ECO:0007669"/>
    <property type="project" value="TreeGrafter"/>
</dbReference>
<dbReference type="Pfam" id="PF01977">
    <property type="entry name" value="UbiD"/>
    <property type="match status" value="1"/>
</dbReference>
<name>A0A5B8RDX5_9ZZZZ</name>
<dbReference type="PANTHER" id="PTHR30108:SF17">
    <property type="entry name" value="FERULIC ACID DECARBOXYLASE 1"/>
    <property type="match status" value="1"/>
</dbReference>
<organism evidence="5">
    <name type="scientific">uncultured organism</name>
    <dbReference type="NCBI Taxonomy" id="155900"/>
    <lineage>
        <taxon>unclassified sequences</taxon>
        <taxon>environmental samples</taxon>
    </lineage>
</organism>
<dbReference type="EMBL" id="MN079125">
    <property type="protein sequence ID" value="QEA06108.1"/>
    <property type="molecule type" value="Genomic_DNA"/>
</dbReference>
<feature type="domain" description="3-octaprenyl-4-hydroxybenzoate carboxy-lyase-like N-terminal" evidence="3">
    <location>
        <begin position="16"/>
        <end position="90"/>
    </location>
</feature>
<feature type="domain" description="3-octaprenyl-4-hydroxybenzoate carboxy-lyase-like C-terminal" evidence="4">
    <location>
        <begin position="301"/>
        <end position="422"/>
    </location>
</feature>
<dbReference type="GO" id="GO:0008694">
    <property type="term" value="F:4-hydroxy-3-polyprenylbenzoate decarboxylase activity"/>
    <property type="evidence" value="ECO:0007669"/>
    <property type="project" value="UniProtKB-EC"/>
</dbReference>
<dbReference type="FunFam" id="3.40.1670.10:FF:000003">
    <property type="entry name" value="Phenolic acid decarboxylase"/>
    <property type="match status" value="1"/>
</dbReference>
<comment type="similarity">
    <text evidence="1">Belongs to the UbiD family.</text>
</comment>
<accession>A0A5B8RDX5</accession>
<dbReference type="NCBIfam" id="TIGR00148">
    <property type="entry name" value="UbiD family decarboxylase"/>
    <property type="match status" value="1"/>
</dbReference>
<dbReference type="AlphaFoldDB" id="A0A5B8RDX5"/>
<evidence type="ECO:0000259" key="3">
    <source>
        <dbReference type="Pfam" id="PF20695"/>
    </source>
</evidence>
<feature type="domain" description="3-octaprenyl-4-hydroxybenzoate carboxy-lyase-like Rift-related" evidence="2">
    <location>
        <begin position="101"/>
        <end position="295"/>
    </location>
</feature>
<evidence type="ECO:0000313" key="5">
    <source>
        <dbReference type="EMBL" id="QEA06108.1"/>
    </source>
</evidence>
<evidence type="ECO:0000259" key="4">
    <source>
        <dbReference type="Pfam" id="PF20696"/>
    </source>
</evidence>
<dbReference type="Pfam" id="PF20696">
    <property type="entry name" value="UbiD_C"/>
    <property type="match status" value="1"/>
</dbReference>
<reference evidence="5" key="1">
    <citation type="submission" date="2019-06" db="EMBL/GenBank/DDBJ databases">
        <authorList>
            <person name="Murdoch R.W."/>
            <person name="Fathepure B."/>
        </authorList>
    </citation>
    <scope>NUCLEOTIDE SEQUENCE</scope>
</reference>
<proteinExistence type="inferred from homology"/>
<dbReference type="Pfam" id="PF20695">
    <property type="entry name" value="UbiD_N"/>
    <property type="match status" value="1"/>
</dbReference>
<dbReference type="InterPro" id="IPR049383">
    <property type="entry name" value="UbiD-like_N"/>
</dbReference>
<dbReference type="InterPro" id="IPR002830">
    <property type="entry name" value="UbiD"/>
</dbReference>